<sequence>MAGFPQARRLPEDVLEYLLIPQLPERIEEDNVVPSLERISDSYLGHIGPMVIDYIWQNEGFTLKTVAAQGDIPPHLVGRTNFGDNIEDEWFIVYLLYELSKSFSDLVIRVSDNDEEFLLIEAADHLPKLLNPETAENRVYIYGGKLHIIPMPHNPGQVSAFPLFTPTVEEAVALIRNPALDTCASQPIQECLSRRLERCRAKLVDNTHYANTYVPVSVAALLKEKPQLVSSAVQAFYYRDPVELKVCRTMNHFKPENMVVTRVRFTRCLYAQLLQQKFRPDKHSGFMLPSASNPKFKEQDLGMKLSHGFEILCARCRSSSSNGSNNSNRTQHTGNMYDVRWSRFLTSLNHKGYFKGELEGSQLYKSLLENAKTFFLSQLTDSERNDSDLAREIVQMLPDLSTDVGPWKKLEKTLAPSDDDTWLDLTPDNLDAMLQSSEGQQGSKNADASDVVNSMNAFINKVSSVDGVEFPEKHKGDEDGEGDVDLDGTSFIHAMQKIFDFKDDDDGSSSEMSEYDWEENSDDDMGHQERTPGTRPAMPTAKPVSLKPQTRPTSKPPARPAKPPALPPKPPARPSKAPKQRKDPEVVAIMEAMDRELAQTEVGKSFERDPPRPKPLRFDPKPKARNTNPTATTAAPTSTSAPPTPSSSGGASKLVSRPAKPTASRPSRPPPPVPRKTSSSVDVEDEDDDFRPVSIDINVVKNTLESLRAQQGLPGPASNILQSMGIALPTEKSEPGAH</sequence>
<dbReference type="Proteomes" id="UP001374579">
    <property type="component" value="Unassembled WGS sequence"/>
</dbReference>
<comment type="caution">
    <text evidence="2">The sequence shown here is derived from an EMBL/GenBank/DDBJ whole genome shotgun (WGS) entry which is preliminary data.</text>
</comment>
<protein>
    <recommendedName>
        <fullName evidence="4">Ecdysoneless</fullName>
    </recommendedName>
</protein>
<feature type="region of interest" description="Disordered" evidence="1">
    <location>
        <begin position="501"/>
        <end position="691"/>
    </location>
</feature>
<evidence type="ECO:0008006" key="4">
    <source>
        <dbReference type="Google" id="ProtNLM"/>
    </source>
</evidence>
<dbReference type="InterPro" id="IPR010770">
    <property type="entry name" value="Ecd"/>
</dbReference>
<feature type="compositionally biased region" description="Acidic residues" evidence="1">
    <location>
        <begin position="502"/>
        <end position="523"/>
    </location>
</feature>
<feature type="compositionally biased region" description="Low complexity" evidence="1">
    <location>
        <begin position="629"/>
        <end position="666"/>
    </location>
</feature>
<dbReference type="GO" id="GO:0005634">
    <property type="term" value="C:nucleus"/>
    <property type="evidence" value="ECO:0007669"/>
    <property type="project" value="TreeGrafter"/>
</dbReference>
<evidence type="ECO:0000256" key="1">
    <source>
        <dbReference type="SAM" id="MobiDB-lite"/>
    </source>
</evidence>
<dbReference type="Pfam" id="PF07093">
    <property type="entry name" value="SGT1"/>
    <property type="match status" value="1"/>
</dbReference>
<reference evidence="2 3" key="1">
    <citation type="submission" date="2024-02" db="EMBL/GenBank/DDBJ databases">
        <title>Chromosome-scale genome assembly of the rough periwinkle Littorina saxatilis.</title>
        <authorList>
            <person name="De Jode A."/>
            <person name="Faria R."/>
            <person name="Formenti G."/>
            <person name="Sims Y."/>
            <person name="Smith T.P."/>
            <person name="Tracey A."/>
            <person name="Wood J.M.D."/>
            <person name="Zagrodzka Z.B."/>
            <person name="Johannesson K."/>
            <person name="Butlin R.K."/>
            <person name="Leder E.H."/>
        </authorList>
    </citation>
    <scope>NUCLEOTIDE SEQUENCE [LARGE SCALE GENOMIC DNA]</scope>
    <source>
        <strain evidence="2">Snail1</strain>
        <tissue evidence="2">Muscle</tissue>
    </source>
</reference>
<gene>
    <name evidence="2" type="ORF">V1264_012469</name>
</gene>
<dbReference type="PANTHER" id="PTHR13060">
    <property type="entry name" value="SGT1 PROTEIN HSGT1 SUPPRESSOR OF GCR2"/>
    <property type="match status" value="1"/>
</dbReference>
<evidence type="ECO:0000313" key="2">
    <source>
        <dbReference type="EMBL" id="KAK7113122.1"/>
    </source>
</evidence>
<feature type="compositionally biased region" description="Basic and acidic residues" evidence="1">
    <location>
        <begin position="592"/>
        <end position="622"/>
    </location>
</feature>
<name>A0AAN9BWG8_9CAEN</name>
<evidence type="ECO:0000313" key="3">
    <source>
        <dbReference type="Proteomes" id="UP001374579"/>
    </source>
</evidence>
<feature type="compositionally biased region" description="Pro residues" evidence="1">
    <location>
        <begin position="554"/>
        <end position="573"/>
    </location>
</feature>
<keyword evidence="3" id="KW-1185">Reference proteome</keyword>
<dbReference type="AlphaFoldDB" id="A0AAN9BWG8"/>
<organism evidence="2 3">
    <name type="scientific">Littorina saxatilis</name>
    <dbReference type="NCBI Taxonomy" id="31220"/>
    <lineage>
        <taxon>Eukaryota</taxon>
        <taxon>Metazoa</taxon>
        <taxon>Spiralia</taxon>
        <taxon>Lophotrochozoa</taxon>
        <taxon>Mollusca</taxon>
        <taxon>Gastropoda</taxon>
        <taxon>Caenogastropoda</taxon>
        <taxon>Littorinimorpha</taxon>
        <taxon>Littorinoidea</taxon>
        <taxon>Littorinidae</taxon>
        <taxon>Littorina</taxon>
    </lineage>
</organism>
<dbReference type="PANTHER" id="PTHR13060:SF0">
    <property type="entry name" value="PROTEIN ECDYSONELESS HOMOLOG"/>
    <property type="match status" value="1"/>
</dbReference>
<dbReference type="EMBL" id="JBAMIC010000002">
    <property type="protein sequence ID" value="KAK7113122.1"/>
    <property type="molecule type" value="Genomic_DNA"/>
</dbReference>
<accession>A0AAN9BWG8</accession>
<proteinExistence type="predicted"/>